<dbReference type="Gramene" id="OE9A000691T1">
    <property type="protein sequence ID" value="OE9A000691C1"/>
    <property type="gene ID" value="OE9A000691"/>
</dbReference>
<protein>
    <submittedName>
        <fullName evidence="2">Probable leucine-rich repeat receptor kinase At1g68400</fullName>
    </submittedName>
</protein>
<evidence type="ECO:0000313" key="2">
    <source>
        <dbReference type="EMBL" id="CAA2996082.1"/>
    </source>
</evidence>
<feature type="domain" description="Protein kinase" evidence="1">
    <location>
        <begin position="73"/>
        <end position="258"/>
    </location>
</feature>
<organism evidence="2 3">
    <name type="scientific">Olea europaea subsp. europaea</name>
    <dbReference type="NCBI Taxonomy" id="158383"/>
    <lineage>
        <taxon>Eukaryota</taxon>
        <taxon>Viridiplantae</taxon>
        <taxon>Streptophyta</taxon>
        <taxon>Embryophyta</taxon>
        <taxon>Tracheophyta</taxon>
        <taxon>Spermatophyta</taxon>
        <taxon>Magnoliopsida</taxon>
        <taxon>eudicotyledons</taxon>
        <taxon>Gunneridae</taxon>
        <taxon>Pentapetalae</taxon>
        <taxon>asterids</taxon>
        <taxon>lamiids</taxon>
        <taxon>Lamiales</taxon>
        <taxon>Oleaceae</taxon>
        <taxon>Oleeae</taxon>
        <taxon>Olea</taxon>
    </lineage>
</organism>
<dbReference type="Gene3D" id="1.10.510.10">
    <property type="entry name" value="Transferase(Phosphotransferase) domain 1"/>
    <property type="match status" value="1"/>
</dbReference>
<comment type="caution">
    <text evidence="2">The sequence shown here is derived from an EMBL/GenBank/DDBJ whole genome shotgun (WGS) entry which is preliminary data.</text>
</comment>
<keyword evidence="2" id="KW-0808">Transferase</keyword>
<dbReference type="OrthoDB" id="4062651at2759"/>
<dbReference type="InterPro" id="IPR011009">
    <property type="entry name" value="Kinase-like_dom_sf"/>
</dbReference>
<accession>A0A8S0SWN3</accession>
<dbReference type="EMBL" id="CACTIH010005516">
    <property type="protein sequence ID" value="CAA2996082.1"/>
    <property type="molecule type" value="Genomic_DNA"/>
</dbReference>
<dbReference type="SUPFAM" id="SSF56112">
    <property type="entry name" value="Protein kinase-like (PK-like)"/>
    <property type="match status" value="1"/>
</dbReference>
<dbReference type="InterPro" id="IPR050994">
    <property type="entry name" value="At_inactive_RLKs"/>
</dbReference>
<dbReference type="InterPro" id="IPR001245">
    <property type="entry name" value="Ser-Thr/Tyr_kinase_cat_dom"/>
</dbReference>
<dbReference type="PANTHER" id="PTHR48010">
    <property type="entry name" value="OS05G0588300 PROTEIN"/>
    <property type="match status" value="1"/>
</dbReference>
<dbReference type="GO" id="GO:0004672">
    <property type="term" value="F:protein kinase activity"/>
    <property type="evidence" value="ECO:0007669"/>
    <property type="project" value="InterPro"/>
</dbReference>
<reference evidence="2 3" key="1">
    <citation type="submission" date="2019-12" db="EMBL/GenBank/DDBJ databases">
        <authorList>
            <person name="Alioto T."/>
            <person name="Alioto T."/>
            <person name="Gomez Garrido J."/>
        </authorList>
    </citation>
    <scope>NUCLEOTIDE SEQUENCE [LARGE SCALE GENOMIC DNA]</scope>
</reference>
<dbReference type="SMART" id="SM00220">
    <property type="entry name" value="S_TKc"/>
    <property type="match status" value="1"/>
</dbReference>
<evidence type="ECO:0000259" key="1">
    <source>
        <dbReference type="SMART" id="SM00220"/>
    </source>
</evidence>
<proteinExistence type="predicted"/>
<keyword evidence="3" id="KW-1185">Reference proteome</keyword>
<dbReference type="PANTHER" id="PTHR48010:SF1">
    <property type="entry name" value="PROTEIN KINASE DOMAIN-CONTAINING PROTEIN"/>
    <property type="match status" value="1"/>
</dbReference>
<dbReference type="InterPro" id="IPR000719">
    <property type="entry name" value="Prot_kinase_dom"/>
</dbReference>
<gene>
    <name evidence="2" type="ORF">OLEA9_A000691</name>
</gene>
<dbReference type="Pfam" id="PF07714">
    <property type="entry name" value="PK_Tyr_Ser-Thr"/>
    <property type="match status" value="1"/>
</dbReference>
<dbReference type="AlphaFoldDB" id="A0A8S0SWN3"/>
<dbReference type="Proteomes" id="UP000594638">
    <property type="component" value="Unassembled WGS sequence"/>
</dbReference>
<evidence type="ECO:0000313" key="3">
    <source>
        <dbReference type="Proteomes" id="UP000594638"/>
    </source>
</evidence>
<dbReference type="GO" id="GO:0005524">
    <property type="term" value="F:ATP binding"/>
    <property type="evidence" value="ECO:0007669"/>
    <property type="project" value="InterPro"/>
</dbReference>
<dbReference type="Gene3D" id="3.30.200.20">
    <property type="entry name" value="Phosphorylase Kinase, domain 1"/>
    <property type="match status" value="1"/>
</dbReference>
<keyword evidence="2" id="KW-0418">Kinase</keyword>
<sequence>MSTVYDNWERLTAAVIRREELWELFHAPSRTSSLSSIASDYSSIRVDKGNSDLVYIENSVPAFDLEDLLEASWEFIGDDGLSFSSTFAATLSDGTMIVLKKLKIGRVANEVFDEKMAIVRSIDNENVASLRGYFFAEDGVWGLYDYFSQGSVSVMLHEVFGNKLSQASDVYSFGILLLELLTGSSPKHISRAHTSFGDWAHLHAQDGLSFQVYELQLLRNPIVKQAMWNMLEIAMPCLAKKPENRPKMSDVVEILELMLEP</sequence>
<name>A0A8S0SWN3_OLEEU</name>
<keyword evidence="2" id="KW-0675">Receptor</keyword>